<feature type="region of interest" description="Disordered" evidence="5">
    <location>
        <begin position="155"/>
        <end position="214"/>
    </location>
</feature>
<dbReference type="Proteomes" id="UP000076727">
    <property type="component" value="Unassembled WGS sequence"/>
</dbReference>
<dbReference type="STRING" id="1314783.A0A165UEF6"/>
<dbReference type="PROSITE" id="PS50003">
    <property type="entry name" value="PH_DOMAIN"/>
    <property type="match status" value="1"/>
</dbReference>
<accession>A0A165UEF6</accession>
<dbReference type="GO" id="GO:0005886">
    <property type="term" value="C:plasma membrane"/>
    <property type="evidence" value="ECO:0007669"/>
    <property type="project" value="TreeGrafter"/>
</dbReference>
<feature type="compositionally biased region" description="Basic and acidic residues" evidence="5">
    <location>
        <begin position="368"/>
        <end position="380"/>
    </location>
</feature>
<dbReference type="GO" id="GO:0097038">
    <property type="term" value="C:perinuclear endoplasmic reticulum"/>
    <property type="evidence" value="ECO:0007669"/>
    <property type="project" value="TreeGrafter"/>
</dbReference>
<feature type="region of interest" description="Disordered" evidence="5">
    <location>
        <begin position="243"/>
        <end position="269"/>
    </location>
</feature>
<dbReference type="AlphaFoldDB" id="A0A165UEF6"/>
<reference evidence="7 8" key="1">
    <citation type="journal article" date="2016" name="Mol. Biol. Evol.">
        <title>Comparative Genomics of Early-Diverging Mushroom-Forming Fungi Provides Insights into the Origins of Lignocellulose Decay Capabilities.</title>
        <authorList>
            <person name="Nagy L.G."/>
            <person name="Riley R."/>
            <person name="Tritt A."/>
            <person name="Adam C."/>
            <person name="Daum C."/>
            <person name="Floudas D."/>
            <person name="Sun H."/>
            <person name="Yadav J.S."/>
            <person name="Pangilinan J."/>
            <person name="Larsson K.H."/>
            <person name="Matsuura K."/>
            <person name="Barry K."/>
            <person name="Labutti K."/>
            <person name="Kuo R."/>
            <person name="Ohm R.A."/>
            <person name="Bhattacharya S.S."/>
            <person name="Shirouzu T."/>
            <person name="Yoshinaga Y."/>
            <person name="Martin F.M."/>
            <person name="Grigoriev I.V."/>
            <person name="Hibbett D.S."/>
        </authorList>
    </citation>
    <scope>NUCLEOTIDE SEQUENCE [LARGE SCALE GENOMIC DNA]</scope>
    <source>
        <strain evidence="7 8">L-15889</strain>
    </source>
</reference>
<gene>
    <name evidence="7" type="ORF">DAEQUDRAFT_760805</name>
</gene>
<dbReference type="Pfam" id="PF01237">
    <property type="entry name" value="Oxysterol_BP"/>
    <property type="match status" value="1"/>
</dbReference>
<protein>
    <recommendedName>
        <fullName evidence="6">PH domain-containing protein</fullName>
    </recommendedName>
</protein>
<feature type="region of interest" description="Disordered" evidence="5">
    <location>
        <begin position="683"/>
        <end position="706"/>
    </location>
</feature>
<dbReference type="Gene3D" id="3.30.70.3490">
    <property type="match status" value="1"/>
</dbReference>
<feature type="domain" description="PH" evidence="6">
    <location>
        <begin position="3"/>
        <end position="95"/>
    </location>
</feature>
<dbReference type="Pfam" id="PF15409">
    <property type="entry name" value="PH_8"/>
    <property type="match status" value="1"/>
</dbReference>
<dbReference type="SUPFAM" id="SSF50729">
    <property type="entry name" value="PH domain-like"/>
    <property type="match status" value="1"/>
</dbReference>
<feature type="compositionally biased region" description="Low complexity" evidence="5">
    <location>
        <begin position="326"/>
        <end position="344"/>
    </location>
</feature>
<dbReference type="Gene3D" id="2.40.160.120">
    <property type="match status" value="1"/>
</dbReference>
<dbReference type="GO" id="GO:0030011">
    <property type="term" value="P:maintenance of cell polarity"/>
    <property type="evidence" value="ECO:0007669"/>
    <property type="project" value="TreeGrafter"/>
</dbReference>
<dbReference type="OrthoDB" id="1854502at2759"/>
<keyword evidence="2" id="KW-0813">Transport</keyword>
<evidence type="ECO:0000313" key="8">
    <source>
        <dbReference type="Proteomes" id="UP000076727"/>
    </source>
</evidence>
<evidence type="ECO:0000256" key="3">
    <source>
        <dbReference type="ARBA" id="ARBA00023055"/>
    </source>
</evidence>
<dbReference type="GO" id="GO:0120009">
    <property type="term" value="P:intermembrane lipid transfer"/>
    <property type="evidence" value="ECO:0007669"/>
    <property type="project" value="UniProtKB-ARBA"/>
</dbReference>
<dbReference type="InterPro" id="IPR041680">
    <property type="entry name" value="PH_8"/>
</dbReference>
<dbReference type="GO" id="GO:0006887">
    <property type="term" value="P:exocytosis"/>
    <property type="evidence" value="ECO:0007669"/>
    <property type="project" value="TreeGrafter"/>
</dbReference>
<dbReference type="GO" id="GO:0032934">
    <property type="term" value="F:sterol binding"/>
    <property type="evidence" value="ECO:0007669"/>
    <property type="project" value="TreeGrafter"/>
</dbReference>
<proteinExistence type="inferred from homology"/>
<dbReference type="GO" id="GO:0032541">
    <property type="term" value="C:cortical endoplasmic reticulum"/>
    <property type="evidence" value="ECO:0007669"/>
    <property type="project" value="TreeGrafter"/>
</dbReference>
<feature type="compositionally biased region" description="Basic and acidic residues" evidence="5">
    <location>
        <begin position="683"/>
        <end position="705"/>
    </location>
</feature>
<dbReference type="PANTHER" id="PTHR10972:SF203">
    <property type="entry name" value="OXYSTEROL-BINDING PROTEIN HOMOLOG 3"/>
    <property type="match status" value="1"/>
</dbReference>
<feature type="compositionally biased region" description="Low complexity" evidence="5">
    <location>
        <begin position="354"/>
        <end position="367"/>
    </location>
</feature>
<dbReference type="FunFam" id="2.40.160.120:FF:000001">
    <property type="entry name" value="Oxysterol-binding protein"/>
    <property type="match status" value="1"/>
</dbReference>
<evidence type="ECO:0000259" key="6">
    <source>
        <dbReference type="PROSITE" id="PS50003"/>
    </source>
</evidence>
<dbReference type="SMART" id="SM00233">
    <property type="entry name" value="PH"/>
    <property type="match status" value="1"/>
</dbReference>
<evidence type="ECO:0000256" key="5">
    <source>
        <dbReference type="SAM" id="MobiDB-lite"/>
    </source>
</evidence>
<dbReference type="InterPro" id="IPR037239">
    <property type="entry name" value="OSBP_sf"/>
</dbReference>
<dbReference type="GO" id="GO:0006897">
    <property type="term" value="P:endocytosis"/>
    <property type="evidence" value="ECO:0007669"/>
    <property type="project" value="TreeGrafter"/>
</dbReference>
<organism evidence="7 8">
    <name type="scientific">Daedalea quercina L-15889</name>
    <dbReference type="NCBI Taxonomy" id="1314783"/>
    <lineage>
        <taxon>Eukaryota</taxon>
        <taxon>Fungi</taxon>
        <taxon>Dikarya</taxon>
        <taxon>Basidiomycota</taxon>
        <taxon>Agaricomycotina</taxon>
        <taxon>Agaricomycetes</taxon>
        <taxon>Polyporales</taxon>
        <taxon>Fomitopsis</taxon>
    </lineage>
</organism>
<dbReference type="InterPro" id="IPR001849">
    <property type="entry name" value="PH_domain"/>
</dbReference>
<evidence type="ECO:0000313" key="7">
    <source>
        <dbReference type="EMBL" id="KZT74790.1"/>
    </source>
</evidence>
<comment type="similarity">
    <text evidence="1">Belongs to the OSBP family.</text>
</comment>
<keyword evidence="4" id="KW-0446">Lipid-binding</keyword>
<dbReference type="EMBL" id="KV429032">
    <property type="protein sequence ID" value="KZT74790.1"/>
    <property type="molecule type" value="Genomic_DNA"/>
</dbReference>
<dbReference type="PANTHER" id="PTHR10972">
    <property type="entry name" value="OXYSTEROL-BINDING PROTEIN-RELATED"/>
    <property type="match status" value="1"/>
</dbReference>
<keyword evidence="8" id="KW-1185">Reference proteome</keyword>
<dbReference type="GO" id="GO:0034727">
    <property type="term" value="P:piecemeal microautophagy of the nucleus"/>
    <property type="evidence" value="ECO:0007669"/>
    <property type="project" value="TreeGrafter"/>
</dbReference>
<dbReference type="GO" id="GO:0035621">
    <property type="term" value="P:ER to Golgi ceramide transport"/>
    <property type="evidence" value="ECO:0007669"/>
    <property type="project" value="TreeGrafter"/>
</dbReference>
<feature type="compositionally biased region" description="Basic and acidic residues" evidence="5">
    <location>
        <begin position="162"/>
        <end position="177"/>
    </location>
</feature>
<name>A0A165UEF6_9APHY</name>
<feature type="compositionally biased region" description="Polar residues" evidence="5">
    <location>
        <begin position="246"/>
        <end position="256"/>
    </location>
</feature>
<sequence length="736" mass="82104">MDQVICEGWVLKKRRKKMQGFARRYFKLQQSGWLSYSFEPKQPTRDEIFVPHAAISSTPGRRDIHVDSGNATFHIKCLTVEDFNKWMTAFRKFLAPKDSQRPFSPSLGRPSTVRSLRSAQLGGLGKAAPLVEEMGNTINELQSLVSAWHAESLKRRSGSIRSKGDKEKRERSKDHAGHVLGFLKKAAPHNQQTSSHRDSTQEEPPEASSSSSVNAEKVQAVLDNLKHQHATLMRLLPAYPPLDMPQSPTVGTSLAATSEEDGEQTPTAGTSLAQKLARTSVMSSNSGGSNSVWFDAQEPEGAEEFVLDASPGEEGVNGILDEGVHPSSPISQSDIVSSSGTTTDGDTDAESDSEAGTTPETAPTSPAESHEEKQVVRRTELPSGPVGDEGSLFAVLKKNVGKDLSQVAMPVSFNEPLTLLQKMAEEIEYYDLLSQAAHTEDHVDRICMVAAFAVSTYANTKYRTGRKGFNPMLAETFEESRMRFVAEKVSHNPVILAYHAEGDGWELWATSSGKTKFWGKSLEIIPQGTTHLKLGDEHYQWKRPSSFMRNLMMGTKYLEHCGKMTIENTTSGDKCVLDFKEGGYWGPSNQVSGAVVSSSGKTQAHLEGKWDEQIARKVDSSYLRVLWRISPFPKNAPEYYGFTSFGITLNEITPDLEGRLPPTDSRFRTDVRALEEGDIDRAEEEKKRIEEMQRDRRKRGAEPKPRWFKPQGDEWIYMGGYWEQRQHGWKDIEPLW</sequence>
<evidence type="ECO:0000256" key="2">
    <source>
        <dbReference type="ARBA" id="ARBA00022448"/>
    </source>
</evidence>
<keyword evidence="3" id="KW-0445">Lipid transport</keyword>
<evidence type="ECO:0000256" key="1">
    <source>
        <dbReference type="ARBA" id="ARBA00008842"/>
    </source>
</evidence>
<dbReference type="InterPro" id="IPR011993">
    <property type="entry name" value="PH-like_dom_sf"/>
</dbReference>
<dbReference type="InterPro" id="IPR000648">
    <property type="entry name" value="Oxysterol-bd"/>
</dbReference>
<feature type="region of interest" description="Disordered" evidence="5">
    <location>
        <begin position="312"/>
        <end position="388"/>
    </location>
</feature>
<dbReference type="SUPFAM" id="SSF144000">
    <property type="entry name" value="Oxysterol-binding protein-like"/>
    <property type="match status" value="1"/>
</dbReference>
<dbReference type="Gene3D" id="2.30.29.30">
    <property type="entry name" value="Pleckstrin-homology domain (PH domain)/Phosphotyrosine-binding domain (PTB)"/>
    <property type="match status" value="1"/>
</dbReference>
<dbReference type="CDD" id="cd13289">
    <property type="entry name" value="PH_Osh3p_yeast"/>
    <property type="match status" value="1"/>
</dbReference>
<evidence type="ECO:0000256" key="4">
    <source>
        <dbReference type="ARBA" id="ARBA00023121"/>
    </source>
</evidence>
<dbReference type="GO" id="GO:0005829">
    <property type="term" value="C:cytosol"/>
    <property type="evidence" value="ECO:0007669"/>
    <property type="project" value="TreeGrafter"/>
</dbReference>